<evidence type="ECO:0000256" key="7">
    <source>
        <dbReference type="ARBA" id="ARBA00023065"/>
    </source>
</evidence>
<gene>
    <name evidence="16" type="ORF">GGR38_003090</name>
</gene>
<evidence type="ECO:0000256" key="3">
    <source>
        <dbReference type="ARBA" id="ARBA00022452"/>
    </source>
</evidence>
<keyword evidence="7" id="KW-0406">Ion transport</keyword>
<dbReference type="CDD" id="cd01347">
    <property type="entry name" value="ligand_gated_channel"/>
    <property type="match status" value="1"/>
</dbReference>
<dbReference type="GO" id="GO:0009279">
    <property type="term" value="C:cell outer membrane"/>
    <property type="evidence" value="ECO:0007669"/>
    <property type="project" value="UniProtKB-SubCell"/>
</dbReference>
<evidence type="ECO:0000259" key="15">
    <source>
        <dbReference type="Pfam" id="PF07715"/>
    </source>
</evidence>
<accession>A0A7W6CHY1</accession>
<keyword evidence="16" id="KW-0675">Receptor</keyword>
<keyword evidence="3 11" id="KW-1134">Transmembrane beta strand</keyword>
<evidence type="ECO:0000256" key="5">
    <source>
        <dbReference type="ARBA" id="ARBA00022692"/>
    </source>
</evidence>
<comment type="similarity">
    <text evidence="11 12">Belongs to the TonB-dependent receptor family.</text>
</comment>
<evidence type="ECO:0000256" key="10">
    <source>
        <dbReference type="ARBA" id="ARBA00023237"/>
    </source>
</evidence>
<dbReference type="InterPro" id="IPR000531">
    <property type="entry name" value="Beta-barrel_TonB"/>
</dbReference>
<reference evidence="16 17" key="1">
    <citation type="submission" date="2020-08" db="EMBL/GenBank/DDBJ databases">
        <title>Genomic Encyclopedia of Type Strains, Phase IV (KMG-IV): sequencing the most valuable type-strain genomes for metagenomic binning, comparative biology and taxonomic classification.</title>
        <authorList>
            <person name="Goeker M."/>
        </authorList>
    </citation>
    <scope>NUCLEOTIDE SEQUENCE [LARGE SCALE GENOMIC DNA]</scope>
    <source>
        <strain evidence="16 17">DSM 27057</strain>
    </source>
</reference>
<evidence type="ECO:0000256" key="4">
    <source>
        <dbReference type="ARBA" id="ARBA00022496"/>
    </source>
</evidence>
<evidence type="ECO:0000256" key="9">
    <source>
        <dbReference type="ARBA" id="ARBA00023136"/>
    </source>
</evidence>
<name>A0A7W6CHY1_9SPHN</name>
<evidence type="ECO:0000259" key="14">
    <source>
        <dbReference type="Pfam" id="PF00593"/>
    </source>
</evidence>
<comment type="caution">
    <text evidence="16">The sequence shown here is derived from an EMBL/GenBank/DDBJ whole genome shotgun (WGS) entry which is preliminary data.</text>
</comment>
<keyword evidence="9 11" id="KW-0472">Membrane</keyword>
<feature type="signal peptide" evidence="13">
    <location>
        <begin position="1"/>
        <end position="24"/>
    </location>
</feature>
<keyword evidence="2 11" id="KW-0813">Transport</keyword>
<keyword evidence="17" id="KW-1185">Reference proteome</keyword>
<evidence type="ECO:0000256" key="11">
    <source>
        <dbReference type="PROSITE-ProRule" id="PRU01360"/>
    </source>
</evidence>
<dbReference type="PROSITE" id="PS52016">
    <property type="entry name" value="TONB_DEPENDENT_REC_3"/>
    <property type="match status" value="1"/>
</dbReference>
<dbReference type="Pfam" id="PF07715">
    <property type="entry name" value="Plug"/>
    <property type="match status" value="1"/>
</dbReference>
<dbReference type="InterPro" id="IPR012910">
    <property type="entry name" value="Plug_dom"/>
</dbReference>
<evidence type="ECO:0000256" key="6">
    <source>
        <dbReference type="ARBA" id="ARBA00023004"/>
    </source>
</evidence>
<feature type="domain" description="TonB-dependent receptor-like beta-barrel" evidence="14">
    <location>
        <begin position="294"/>
        <end position="716"/>
    </location>
</feature>
<dbReference type="AlphaFoldDB" id="A0A7W6CHY1"/>
<keyword evidence="4" id="KW-0410">Iron transport</keyword>
<sequence>MRNSNLLNCAASVLVLAVATPAFAEAAQPAPEAGEIVVTAQKRTESVRDTPAAVAVVAPVALTRAGVTTIDDLGKAVPALVASPASTTLRPFYTLRGISTNVITVGSPSGVAVMLDGVTLAPESLAARQLTDIASVEVLRGPQSTLGGRAASIGAINIVTRKPTATLQGNVGATVTSDGEYRGQAFVSGPLAPNLGFTVSAFGSHTQFVTKNLTTGVKDHTGTFGFRGKLQWEVTPDLKLTLAGNYIDTTDVGAFQTYVNVAPNALFRGTYSQAAALPGISPVGGNTDYRTIHTPGQHSKDQLYSLMAEYRMGKFTLTSLSAYSHENRDLKYDVYLQQVDWASIGSGGAYSWDNIQRSQLTLDGFNQELRLASDDLGPVRILAGLYYDYSKTAFQFDRPAFGTPIPFGAYRVAENNSYAAYARADWKLRPTTTLITGLRFNHDKIGYRYDLQYNTTPASNSVPFSRSGSDSFNTLVGDVTLKQDVADRANVYAKYSRGYKPKVYNLDATFTATNTIAPVGKEQVDGFELGFKGDLLDRRLTLNLAGFYTTYKNFQVQSVDPAAAAPTFQLTNAGKASSRGIELDATYRAGHGLTLNYSGAYTDAHYDSFVGATCYSGQTAATGCTTTNGVSSQNLSGARLPSAPLWKMTFGVDKRTSLTNNIDLNLGGVLTYQTGLTFDPNKNPGSFQPQYAILNLSAGVAGKNDRWSLTAFVNNVTDKLYYSSISDLGGRWGNKAVFSGWYGRDARRYAGLRFEGKF</sequence>
<dbReference type="PANTHER" id="PTHR32552">
    <property type="entry name" value="FERRICHROME IRON RECEPTOR-RELATED"/>
    <property type="match status" value="1"/>
</dbReference>
<dbReference type="InterPro" id="IPR036942">
    <property type="entry name" value="Beta-barrel_TonB_sf"/>
</dbReference>
<dbReference type="GO" id="GO:0006826">
    <property type="term" value="P:iron ion transport"/>
    <property type="evidence" value="ECO:0007669"/>
    <property type="project" value="UniProtKB-KW"/>
</dbReference>
<dbReference type="EMBL" id="JACIDX010000012">
    <property type="protein sequence ID" value="MBB3956132.1"/>
    <property type="molecule type" value="Genomic_DNA"/>
</dbReference>
<keyword evidence="5 11" id="KW-0812">Transmembrane</keyword>
<keyword evidence="10 11" id="KW-0998">Cell outer membrane</keyword>
<dbReference type="SUPFAM" id="SSF56935">
    <property type="entry name" value="Porins"/>
    <property type="match status" value="1"/>
</dbReference>
<dbReference type="Proteomes" id="UP000548867">
    <property type="component" value="Unassembled WGS sequence"/>
</dbReference>
<keyword evidence="6" id="KW-0408">Iron</keyword>
<comment type="subcellular location">
    <subcellularLocation>
        <location evidence="1 11">Cell outer membrane</location>
        <topology evidence="1 11">Multi-pass membrane protein</topology>
    </subcellularLocation>
</comment>
<evidence type="ECO:0000313" key="16">
    <source>
        <dbReference type="EMBL" id="MBB3956132.1"/>
    </source>
</evidence>
<keyword evidence="13" id="KW-0732">Signal</keyword>
<feature type="chain" id="PRO_5030535226" evidence="13">
    <location>
        <begin position="25"/>
        <end position="758"/>
    </location>
</feature>
<dbReference type="RefSeq" id="WP_183627060.1">
    <property type="nucleotide sequence ID" value="NZ_JACIDX010000012.1"/>
</dbReference>
<dbReference type="InterPro" id="IPR039426">
    <property type="entry name" value="TonB-dep_rcpt-like"/>
</dbReference>
<evidence type="ECO:0000256" key="1">
    <source>
        <dbReference type="ARBA" id="ARBA00004571"/>
    </source>
</evidence>
<protein>
    <submittedName>
        <fullName evidence="16">Iron complex outermembrane receptor protein</fullName>
    </submittedName>
</protein>
<evidence type="ECO:0000256" key="8">
    <source>
        <dbReference type="ARBA" id="ARBA00023077"/>
    </source>
</evidence>
<organism evidence="16 17">
    <name type="scientific">Novosphingobium sediminicola</name>
    <dbReference type="NCBI Taxonomy" id="563162"/>
    <lineage>
        <taxon>Bacteria</taxon>
        <taxon>Pseudomonadati</taxon>
        <taxon>Pseudomonadota</taxon>
        <taxon>Alphaproteobacteria</taxon>
        <taxon>Sphingomonadales</taxon>
        <taxon>Sphingomonadaceae</taxon>
        <taxon>Novosphingobium</taxon>
    </lineage>
</organism>
<evidence type="ECO:0000313" key="17">
    <source>
        <dbReference type="Proteomes" id="UP000548867"/>
    </source>
</evidence>
<feature type="domain" description="TonB-dependent receptor plug" evidence="15">
    <location>
        <begin position="47"/>
        <end position="154"/>
    </location>
</feature>
<evidence type="ECO:0000256" key="2">
    <source>
        <dbReference type="ARBA" id="ARBA00022448"/>
    </source>
</evidence>
<keyword evidence="8 12" id="KW-0798">TonB box</keyword>
<dbReference type="Gene3D" id="2.40.170.20">
    <property type="entry name" value="TonB-dependent receptor, beta-barrel domain"/>
    <property type="match status" value="1"/>
</dbReference>
<dbReference type="Pfam" id="PF00593">
    <property type="entry name" value="TonB_dep_Rec_b-barrel"/>
    <property type="match status" value="1"/>
</dbReference>
<evidence type="ECO:0000256" key="12">
    <source>
        <dbReference type="RuleBase" id="RU003357"/>
    </source>
</evidence>
<proteinExistence type="inferred from homology"/>
<evidence type="ECO:0000256" key="13">
    <source>
        <dbReference type="SAM" id="SignalP"/>
    </source>
</evidence>
<dbReference type="PANTHER" id="PTHR32552:SF81">
    <property type="entry name" value="TONB-DEPENDENT OUTER MEMBRANE RECEPTOR"/>
    <property type="match status" value="1"/>
</dbReference>